<accession>A0A5C0AX49</accession>
<dbReference type="Proteomes" id="UP000325161">
    <property type="component" value="Chromosome"/>
</dbReference>
<sequence length="98" mass="10965">MIYRHIIGACFLLGVGNAAHAYDIRTYCKSVSNAVGGSYQIEEMCRTMEQTSRDNLGRVVLPERIEKYCEDVGKAVGGSYQIKESCAKQELQARSRLQ</sequence>
<proteinExistence type="predicted"/>
<dbReference type="OrthoDB" id="8688581at2"/>
<keyword evidence="2" id="KW-1185">Reference proteome</keyword>
<organism evidence="1 2">
    <name type="scientific">Pigmentiphaga aceris</name>
    <dbReference type="NCBI Taxonomy" id="1940612"/>
    <lineage>
        <taxon>Bacteria</taxon>
        <taxon>Pseudomonadati</taxon>
        <taxon>Pseudomonadota</taxon>
        <taxon>Betaproteobacteria</taxon>
        <taxon>Burkholderiales</taxon>
        <taxon>Alcaligenaceae</taxon>
        <taxon>Pigmentiphaga</taxon>
    </lineage>
</organism>
<gene>
    <name evidence="1" type="ORF">FXN63_10310</name>
</gene>
<evidence type="ECO:0000313" key="2">
    <source>
        <dbReference type="Proteomes" id="UP000325161"/>
    </source>
</evidence>
<dbReference type="EMBL" id="CP043046">
    <property type="protein sequence ID" value="QEI06184.1"/>
    <property type="molecule type" value="Genomic_DNA"/>
</dbReference>
<dbReference type="RefSeq" id="WP_148814567.1">
    <property type="nucleotide sequence ID" value="NZ_CP043046.1"/>
</dbReference>
<reference evidence="1 2" key="1">
    <citation type="submission" date="2019-08" db="EMBL/GenBank/DDBJ databases">
        <title>Amphibian skin-associated Pigmentiphaga: genome sequence and occurrence across geography and hosts.</title>
        <authorList>
            <person name="Bletz M.C."/>
            <person name="Bunk B."/>
            <person name="Sproeer C."/>
            <person name="Biwer P."/>
            <person name="Reiter S."/>
            <person name="Rabemananjara F.C.E."/>
            <person name="Schulz S."/>
            <person name="Overmann J."/>
            <person name="Vences M."/>
        </authorList>
    </citation>
    <scope>NUCLEOTIDE SEQUENCE [LARGE SCALE GENOMIC DNA]</scope>
    <source>
        <strain evidence="1 2">Mada1488</strain>
    </source>
</reference>
<dbReference type="AlphaFoldDB" id="A0A5C0AX49"/>
<name>A0A5C0AX49_9BURK</name>
<protein>
    <submittedName>
        <fullName evidence="1">Uncharacterized protein</fullName>
    </submittedName>
</protein>
<dbReference type="KEGG" id="pacr:FXN63_10310"/>
<evidence type="ECO:0000313" key="1">
    <source>
        <dbReference type="EMBL" id="QEI06184.1"/>
    </source>
</evidence>